<sequence length="213" mass="22761">MVSRTAAAASAETSRCGSRTAVTAPKLQMASRTAATATDWIEDNDGGGGSRAPMPPPLPPPLAPDPNFLLCRRLLVSALPRLLAPRHASPPLRPRFACLAHAQAFKCNVLAHPVITPPDGAMEIAAVYGDCACARAVEVRRQEEYVVAGRRRSCRRRRGKGKAQSLLKLYRSPERVMKSGTEMRKEGGDEDGNGDGKRDGSGMVSILEISSGM</sequence>
<dbReference type="Proteomes" id="UP000008021">
    <property type="component" value="Chromosome 8"/>
</dbReference>
<name>A0A0E0EN90_9ORYZ</name>
<feature type="compositionally biased region" description="Low complexity" evidence="1">
    <location>
        <begin position="1"/>
        <end position="15"/>
    </location>
</feature>
<feature type="region of interest" description="Disordered" evidence="1">
    <location>
        <begin position="1"/>
        <end position="61"/>
    </location>
</feature>
<dbReference type="AlphaFoldDB" id="A0A0E0EN90"/>
<dbReference type="STRING" id="40149.A0A0E0EN90"/>
<evidence type="ECO:0000313" key="2">
    <source>
        <dbReference type="EnsemblPlants" id="OMERI08G16570.1"/>
    </source>
</evidence>
<reference evidence="2" key="2">
    <citation type="submission" date="2018-05" db="EMBL/GenBank/DDBJ databases">
        <title>OmerRS3 (Oryza meridionalis Reference Sequence Version 3).</title>
        <authorList>
            <person name="Zhang J."/>
            <person name="Kudrna D."/>
            <person name="Lee S."/>
            <person name="Talag J."/>
            <person name="Welchert J."/>
            <person name="Wing R.A."/>
        </authorList>
    </citation>
    <scope>NUCLEOTIDE SEQUENCE [LARGE SCALE GENOMIC DNA]</scope>
    <source>
        <strain evidence="2">cv. OR44</strain>
    </source>
</reference>
<keyword evidence="3" id="KW-1185">Reference proteome</keyword>
<evidence type="ECO:0000256" key="1">
    <source>
        <dbReference type="SAM" id="MobiDB-lite"/>
    </source>
</evidence>
<feature type="region of interest" description="Disordered" evidence="1">
    <location>
        <begin position="177"/>
        <end position="213"/>
    </location>
</feature>
<accession>A0A0E0EN90</accession>
<dbReference type="EnsemblPlants" id="OMERI08G16570.1">
    <property type="protein sequence ID" value="OMERI08G16570.1"/>
    <property type="gene ID" value="OMERI08G16570"/>
</dbReference>
<organism evidence="2">
    <name type="scientific">Oryza meridionalis</name>
    <dbReference type="NCBI Taxonomy" id="40149"/>
    <lineage>
        <taxon>Eukaryota</taxon>
        <taxon>Viridiplantae</taxon>
        <taxon>Streptophyta</taxon>
        <taxon>Embryophyta</taxon>
        <taxon>Tracheophyta</taxon>
        <taxon>Spermatophyta</taxon>
        <taxon>Magnoliopsida</taxon>
        <taxon>Liliopsida</taxon>
        <taxon>Poales</taxon>
        <taxon>Poaceae</taxon>
        <taxon>BOP clade</taxon>
        <taxon>Oryzoideae</taxon>
        <taxon>Oryzeae</taxon>
        <taxon>Oryzinae</taxon>
        <taxon>Oryza</taxon>
    </lineage>
</organism>
<dbReference type="Gramene" id="OMERI08G16570.1">
    <property type="protein sequence ID" value="OMERI08G16570.1"/>
    <property type="gene ID" value="OMERI08G16570"/>
</dbReference>
<dbReference type="HOGENOM" id="CLU_1296161_0_0_1"/>
<reference evidence="2" key="1">
    <citation type="submission" date="2015-04" db="UniProtKB">
        <authorList>
            <consortium name="EnsemblPlants"/>
        </authorList>
    </citation>
    <scope>IDENTIFICATION</scope>
</reference>
<evidence type="ECO:0000313" key="3">
    <source>
        <dbReference type="Proteomes" id="UP000008021"/>
    </source>
</evidence>
<proteinExistence type="predicted"/>
<feature type="compositionally biased region" description="Basic and acidic residues" evidence="1">
    <location>
        <begin position="177"/>
        <end position="187"/>
    </location>
</feature>
<protein>
    <submittedName>
        <fullName evidence="2">Uncharacterized protein</fullName>
    </submittedName>
</protein>